<accession>A0A650CFK7</accession>
<evidence type="ECO:0000313" key="2">
    <source>
        <dbReference type="EMBL" id="QGR16604.1"/>
    </source>
</evidence>
<feature type="transmembrane region" description="Helical" evidence="1">
    <location>
        <begin position="282"/>
        <end position="298"/>
    </location>
</feature>
<keyword evidence="1" id="KW-0472">Membrane</keyword>
<feature type="transmembrane region" description="Helical" evidence="1">
    <location>
        <begin position="252"/>
        <end position="270"/>
    </location>
</feature>
<gene>
    <name evidence="2" type="ORF">D1869_04900</name>
</gene>
<keyword evidence="3" id="KW-1185">Reference proteome</keyword>
<dbReference type="GeneID" id="42800558"/>
<keyword evidence="1" id="KW-1133">Transmembrane helix</keyword>
<dbReference type="KEGG" id="soh:D1869_04900"/>
<keyword evidence="1" id="KW-0812">Transmembrane</keyword>
<reference evidence="2 3" key="1">
    <citation type="submission" date="2019-10" db="EMBL/GenBank/DDBJ databases">
        <title>Genome Sequences from Six Type Strain Members of the Archaeal Family Sulfolobaceae: Acidianus ambivalens, Acidianus infernus, Metallosphaera prunae, Stygiolobus azoricus, Sulfolobus metallicus, and Sulfurisphaera ohwakuensis.</title>
        <authorList>
            <person name="Counts J.A."/>
            <person name="Kelly R.M."/>
        </authorList>
    </citation>
    <scope>NUCLEOTIDE SEQUENCE [LARGE SCALE GENOMIC DNA]</scope>
    <source>
        <strain evidence="2 3">TA-1</strain>
    </source>
</reference>
<feature type="transmembrane region" description="Helical" evidence="1">
    <location>
        <begin position="158"/>
        <end position="182"/>
    </location>
</feature>
<dbReference type="RefSeq" id="WP_156014159.1">
    <property type="nucleotide sequence ID" value="NZ_CP045484.1"/>
</dbReference>
<dbReference type="AlphaFoldDB" id="A0A650CFK7"/>
<feature type="transmembrane region" description="Helical" evidence="1">
    <location>
        <begin position="332"/>
        <end position="356"/>
    </location>
</feature>
<protein>
    <submittedName>
        <fullName evidence="2">Uncharacterized protein</fullName>
    </submittedName>
</protein>
<evidence type="ECO:0000256" key="1">
    <source>
        <dbReference type="SAM" id="Phobius"/>
    </source>
</evidence>
<evidence type="ECO:0000313" key="3">
    <source>
        <dbReference type="Proteomes" id="UP000427373"/>
    </source>
</evidence>
<name>A0A650CFK7_SULOH</name>
<organism evidence="2 3">
    <name type="scientific">Sulfurisphaera ohwakuensis</name>
    <dbReference type="NCBI Taxonomy" id="69656"/>
    <lineage>
        <taxon>Archaea</taxon>
        <taxon>Thermoproteota</taxon>
        <taxon>Thermoprotei</taxon>
        <taxon>Sulfolobales</taxon>
        <taxon>Sulfolobaceae</taxon>
        <taxon>Sulfurisphaera</taxon>
    </lineage>
</organism>
<feature type="transmembrane region" description="Helical" evidence="1">
    <location>
        <begin position="212"/>
        <end position="232"/>
    </location>
</feature>
<sequence length="358" mass="40784">MLKLKSFLLNFLNFEEINTWGSVTLFLAAESPALISPIYYIYLGILLIPIFFIVFGYLIPLFLVRRLYKVEEDGFTYYIGERKYIGRRLSSDSVVIYTIKPFVVVSDGISYSKISELRYKIESKLILYEKSRQYMINILIGYIIGIIFYMISKLPRSYSFIIGMSVLYISFIVGFIAAIGYYKIKYGVGGNSFIESFLRQTIYSSNVNVRGVVYLMPNILIFSLVTSLPLALIKPSLITSLLFLEKFAVETALLSIITFLTSILFTSLGLTTEELLASFSQYIFFSTIPQLFLFGALVHPSLRFIYLVLLITFTLLAYIAAILSTNNKRRAIIAWLIIALVTIFSSILLSLITISFKI</sequence>
<feature type="transmembrane region" description="Helical" evidence="1">
    <location>
        <begin position="134"/>
        <end position="152"/>
    </location>
</feature>
<proteinExistence type="predicted"/>
<dbReference type="EMBL" id="CP045484">
    <property type="protein sequence ID" value="QGR16604.1"/>
    <property type="molecule type" value="Genomic_DNA"/>
</dbReference>
<feature type="transmembrane region" description="Helical" evidence="1">
    <location>
        <begin position="39"/>
        <end position="59"/>
    </location>
</feature>
<feature type="transmembrane region" description="Helical" evidence="1">
    <location>
        <begin position="304"/>
        <end position="325"/>
    </location>
</feature>
<dbReference type="Proteomes" id="UP000427373">
    <property type="component" value="Chromosome"/>
</dbReference>